<organism evidence="1 2">
    <name type="scientific">Aspergillus brunneoviolaceus CBS 621.78</name>
    <dbReference type="NCBI Taxonomy" id="1450534"/>
    <lineage>
        <taxon>Eukaryota</taxon>
        <taxon>Fungi</taxon>
        <taxon>Dikarya</taxon>
        <taxon>Ascomycota</taxon>
        <taxon>Pezizomycotina</taxon>
        <taxon>Eurotiomycetes</taxon>
        <taxon>Eurotiomycetidae</taxon>
        <taxon>Eurotiales</taxon>
        <taxon>Aspergillaceae</taxon>
        <taxon>Aspergillus</taxon>
        <taxon>Aspergillus subgen. Circumdati</taxon>
    </lineage>
</organism>
<accession>A0ACD1G640</accession>
<evidence type="ECO:0000313" key="1">
    <source>
        <dbReference type="EMBL" id="RAH44741.1"/>
    </source>
</evidence>
<keyword evidence="2" id="KW-1185">Reference proteome</keyword>
<sequence length="536" mass="60146">MAATPPIPFYRQLVEDYHSQYESLIQNGEAKPVFLWQLIALLLLPVPALLVPRRNGGRYVQLFVLACIFGTVIHFLRHRRMLLGGYGYMGGLLPAWWLIWCAVWLAYRNAERECQRIVRTTVSAPSSAKEGSATQRDRTNATEHAQQQNVERLVWQPYPQALSQRLSWVLSLLFGMRGPEWNWRISSLGPLPSSVHAQLKAKDPSFRADEITQAEEEQADTAAIRARVRSALMLCIRSYLTLDLIKLLMIRDTYFMYNGNMALAPPYPFTCLAAVPGLVRFYRLAVTGFGIHAALAFVTSFNPLIFAGLALAFPHAARAVTPVPLDAAWLYGDTFGPFLPSILDHGLIGCWSKWWHQLFRVGFTSTGRWLISRLPLPAHTVARPAVRQLVYTFVAFGLSGLVHSCGSYAQIVKTSPARGPFRFFILQAVGFIVQGVGAHVLVPRLLGANKRTLLPRGLRRAASLVFAVGWLYLTAPAIADDFARGGLWLTEPLPVSPLRGLGIGVREEDQGWWCWSSPWFRYWDDGTYWGRGVRVV</sequence>
<protein>
    <submittedName>
        <fullName evidence="1">Uncharacterized protein</fullName>
    </submittedName>
</protein>
<gene>
    <name evidence="1" type="ORF">BO95DRAFT_169570</name>
</gene>
<name>A0ACD1G640_9EURO</name>
<evidence type="ECO:0000313" key="2">
    <source>
        <dbReference type="Proteomes" id="UP000249057"/>
    </source>
</evidence>
<dbReference type="Proteomes" id="UP000249057">
    <property type="component" value="Unassembled WGS sequence"/>
</dbReference>
<dbReference type="EMBL" id="KZ825351">
    <property type="protein sequence ID" value="RAH44741.1"/>
    <property type="molecule type" value="Genomic_DNA"/>
</dbReference>
<reference evidence="1" key="1">
    <citation type="submission" date="2018-02" db="EMBL/GenBank/DDBJ databases">
        <title>The genomes of Aspergillus section Nigri reveals drivers in fungal speciation.</title>
        <authorList>
            <consortium name="DOE Joint Genome Institute"/>
            <person name="Vesth T.C."/>
            <person name="Nybo J."/>
            <person name="Theobald S."/>
            <person name="Brandl J."/>
            <person name="Frisvad J.C."/>
            <person name="Nielsen K.F."/>
            <person name="Lyhne E.K."/>
            <person name="Kogle M.E."/>
            <person name="Kuo A."/>
            <person name="Riley R."/>
            <person name="Clum A."/>
            <person name="Nolan M."/>
            <person name="Lipzen A."/>
            <person name="Salamov A."/>
            <person name="Henrissat B."/>
            <person name="Wiebenga A."/>
            <person name="De vries R.P."/>
            <person name="Grigoriev I.V."/>
            <person name="Mortensen U.H."/>
            <person name="Andersen M.R."/>
            <person name="Baker S.E."/>
        </authorList>
    </citation>
    <scope>NUCLEOTIDE SEQUENCE</scope>
    <source>
        <strain evidence="1">CBS 621.78</strain>
    </source>
</reference>
<proteinExistence type="predicted"/>